<accession>A0A3S3SSZ9</accession>
<gene>
    <name evidence="1" type="ORF">Metus_0135</name>
</gene>
<evidence type="ECO:0000313" key="1">
    <source>
        <dbReference type="EMBL" id="RWX74110.1"/>
    </source>
</evidence>
<organism evidence="1 2">
    <name type="scientific">Methanosuratincola subterraneus</name>
    <dbReference type="NCBI Taxonomy" id="2593994"/>
    <lineage>
        <taxon>Archaea</taxon>
        <taxon>Thermoproteota</taxon>
        <taxon>Methanosuratincolia</taxon>
        <taxon>Candidatus Methanomethylicales</taxon>
        <taxon>Candidatus Methanomethylicaceae</taxon>
        <taxon>Candidatus Methanosuratincola (ex Vanwonterghem et al. 2016)</taxon>
    </lineage>
</organism>
<name>A0A3S3SSZ9_METS7</name>
<evidence type="ECO:0000313" key="2">
    <source>
        <dbReference type="Proteomes" id="UP000288215"/>
    </source>
</evidence>
<dbReference type="Proteomes" id="UP000288215">
    <property type="component" value="Unassembled WGS sequence"/>
</dbReference>
<dbReference type="AlphaFoldDB" id="A0A3S3SSZ9"/>
<proteinExistence type="predicted"/>
<sequence length="198" mass="21986">MSSFEYVVGSLMERLINVKGIVDAVLLPTELKNEILSSELCEENNTGGFFLKYNAGVREALKRDHLLAAITDENYTYPPEPVELIYLGDTVGVEIRDKSLLESYKKDENAMLLGDSFVIFKDKLPPNSVRKAMSGEIKVFIPPMSVGVEAPEGIHGLVLGMPSTYTDLLLKDWLRKKGIDVSNKNLGVVLIGFNIHKL</sequence>
<dbReference type="EMBL" id="RXGA01000001">
    <property type="protein sequence ID" value="RWX74110.1"/>
    <property type="molecule type" value="Genomic_DNA"/>
</dbReference>
<protein>
    <submittedName>
        <fullName evidence="1">Uncharacterized protein</fullName>
    </submittedName>
</protein>
<comment type="caution">
    <text evidence="1">The sequence shown here is derived from an EMBL/GenBank/DDBJ whole genome shotgun (WGS) entry which is preliminary data.</text>
</comment>
<reference evidence="1 2" key="1">
    <citation type="submission" date="2018-12" db="EMBL/GenBank/DDBJ databases">
        <title>The complete genome of the methanogenic archaea of the candidate phylum Verstraetearchaeota, obtained from the metagenome of underground thermal water.</title>
        <authorList>
            <person name="Kadnikov V.V."/>
            <person name="Mardanov A.V."/>
            <person name="Beletsky A.V."/>
            <person name="Karnachuk O.V."/>
            <person name="Ravin N.V."/>
        </authorList>
    </citation>
    <scope>NUCLEOTIDE SEQUENCE [LARGE SCALE GENOMIC DNA]</scope>
    <source>
        <strain evidence="1">Ch88</strain>
    </source>
</reference>